<proteinExistence type="predicted"/>
<reference evidence="1" key="1">
    <citation type="submission" date="2018-02" db="EMBL/GenBank/DDBJ databases">
        <title>Rhizophora mucronata_Transcriptome.</title>
        <authorList>
            <person name="Meera S.P."/>
            <person name="Sreeshan A."/>
            <person name="Augustine A."/>
        </authorList>
    </citation>
    <scope>NUCLEOTIDE SEQUENCE</scope>
    <source>
        <tissue evidence="1">Leaf</tissue>
    </source>
</reference>
<organism evidence="1">
    <name type="scientific">Rhizophora mucronata</name>
    <name type="common">Asiatic mangrove</name>
    <dbReference type="NCBI Taxonomy" id="61149"/>
    <lineage>
        <taxon>Eukaryota</taxon>
        <taxon>Viridiplantae</taxon>
        <taxon>Streptophyta</taxon>
        <taxon>Embryophyta</taxon>
        <taxon>Tracheophyta</taxon>
        <taxon>Spermatophyta</taxon>
        <taxon>Magnoliopsida</taxon>
        <taxon>eudicotyledons</taxon>
        <taxon>Gunneridae</taxon>
        <taxon>Pentapetalae</taxon>
        <taxon>rosids</taxon>
        <taxon>fabids</taxon>
        <taxon>Malpighiales</taxon>
        <taxon>Rhizophoraceae</taxon>
        <taxon>Rhizophora</taxon>
    </lineage>
</organism>
<name>A0A2P2N8G4_RHIMU</name>
<protein>
    <submittedName>
        <fullName evidence="1">Uncharacterized protein</fullName>
    </submittedName>
</protein>
<evidence type="ECO:0000313" key="1">
    <source>
        <dbReference type="EMBL" id="MBX38779.1"/>
    </source>
</evidence>
<dbReference type="EMBL" id="GGEC01058295">
    <property type="protein sequence ID" value="MBX38779.1"/>
    <property type="molecule type" value="Transcribed_RNA"/>
</dbReference>
<sequence length="37" mass="4380">MFQQMFNIKVKQPMRERTCNLTGTVLDTQLKKHSTLL</sequence>
<dbReference type="AlphaFoldDB" id="A0A2P2N8G4"/>
<accession>A0A2P2N8G4</accession>